<keyword evidence="1" id="KW-0812">Transmembrane</keyword>
<keyword evidence="1" id="KW-1133">Transmembrane helix</keyword>
<keyword evidence="1" id="KW-0472">Membrane</keyword>
<reference evidence="3" key="2">
    <citation type="submission" date="2023-05" db="EMBL/GenBank/DDBJ databases">
        <authorList>
            <consortium name="Lawrence Berkeley National Laboratory"/>
            <person name="Steindorff A."/>
            <person name="Hensen N."/>
            <person name="Bonometti L."/>
            <person name="Westerberg I."/>
            <person name="Brannstrom I.O."/>
            <person name="Guillou S."/>
            <person name="Cros-Aarteil S."/>
            <person name="Calhoun S."/>
            <person name="Haridas S."/>
            <person name="Kuo A."/>
            <person name="Mondo S."/>
            <person name="Pangilinan J."/>
            <person name="Riley R."/>
            <person name="Labutti K."/>
            <person name="Andreopoulos B."/>
            <person name="Lipzen A."/>
            <person name="Chen C."/>
            <person name="Yanf M."/>
            <person name="Daum C."/>
            <person name="Ng V."/>
            <person name="Clum A."/>
            <person name="Ohm R."/>
            <person name="Martin F."/>
            <person name="Silar P."/>
            <person name="Natvig D."/>
            <person name="Lalanne C."/>
            <person name="Gautier V."/>
            <person name="Ament-Velasquez S.L."/>
            <person name="Kruys A."/>
            <person name="Hutchinson M.I."/>
            <person name="Powell A.J."/>
            <person name="Barry K."/>
            <person name="Miller A.N."/>
            <person name="Grigoriev I.V."/>
            <person name="Debuchy R."/>
            <person name="Gladieux P."/>
            <person name="Thoren M.H."/>
            <person name="Johannesson H."/>
        </authorList>
    </citation>
    <scope>NUCLEOTIDE SEQUENCE</scope>
    <source>
        <strain evidence="3">CBS 757.83</strain>
    </source>
</reference>
<comment type="caution">
    <text evidence="3">The sequence shown here is derived from an EMBL/GenBank/DDBJ whole genome shotgun (WGS) entry which is preliminary data.</text>
</comment>
<evidence type="ECO:0000313" key="3">
    <source>
        <dbReference type="EMBL" id="KAK4096865.1"/>
    </source>
</evidence>
<gene>
    <name evidence="3" type="ORF">N658DRAFT_510857</name>
</gene>
<evidence type="ECO:0000313" key="4">
    <source>
        <dbReference type="Proteomes" id="UP001305647"/>
    </source>
</evidence>
<dbReference type="EMBL" id="MU863693">
    <property type="protein sequence ID" value="KAK4096865.1"/>
    <property type="molecule type" value="Genomic_DNA"/>
</dbReference>
<keyword evidence="4" id="KW-1185">Reference proteome</keyword>
<proteinExistence type="predicted"/>
<reference evidence="3" key="1">
    <citation type="journal article" date="2023" name="Mol. Phylogenet. Evol.">
        <title>Genome-scale phylogeny and comparative genomics of the fungal order Sordariales.</title>
        <authorList>
            <person name="Hensen N."/>
            <person name="Bonometti L."/>
            <person name="Westerberg I."/>
            <person name="Brannstrom I.O."/>
            <person name="Guillou S."/>
            <person name="Cros-Aarteil S."/>
            <person name="Calhoun S."/>
            <person name="Haridas S."/>
            <person name="Kuo A."/>
            <person name="Mondo S."/>
            <person name="Pangilinan J."/>
            <person name="Riley R."/>
            <person name="LaButti K."/>
            <person name="Andreopoulos B."/>
            <person name="Lipzen A."/>
            <person name="Chen C."/>
            <person name="Yan M."/>
            <person name="Daum C."/>
            <person name="Ng V."/>
            <person name="Clum A."/>
            <person name="Steindorff A."/>
            <person name="Ohm R.A."/>
            <person name="Martin F."/>
            <person name="Silar P."/>
            <person name="Natvig D.O."/>
            <person name="Lalanne C."/>
            <person name="Gautier V."/>
            <person name="Ament-Velasquez S.L."/>
            <person name="Kruys A."/>
            <person name="Hutchinson M.I."/>
            <person name="Powell A.J."/>
            <person name="Barry K."/>
            <person name="Miller A.N."/>
            <person name="Grigoriev I.V."/>
            <person name="Debuchy R."/>
            <person name="Gladieux P."/>
            <person name="Hiltunen Thoren M."/>
            <person name="Johannesson H."/>
        </authorList>
    </citation>
    <scope>NUCLEOTIDE SEQUENCE</scope>
    <source>
        <strain evidence="3">CBS 757.83</strain>
    </source>
</reference>
<evidence type="ECO:0000256" key="1">
    <source>
        <dbReference type="SAM" id="Phobius"/>
    </source>
</evidence>
<dbReference type="Proteomes" id="UP001305647">
    <property type="component" value="Unassembled WGS sequence"/>
</dbReference>
<name>A0AAN6SWX2_9PEZI</name>
<feature type="transmembrane region" description="Helical" evidence="1">
    <location>
        <begin position="103"/>
        <end position="123"/>
    </location>
</feature>
<dbReference type="Pfam" id="PF09286">
    <property type="entry name" value="Pro-kuma_activ"/>
    <property type="match status" value="1"/>
</dbReference>
<dbReference type="AlphaFoldDB" id="A0AAN6SWX2"/>
<dbReference type="InterPro" id="IPR015366">
    <property type="entry name" value="S53_propep"/>
</dbReference>
<organism evidence="3 4">
    <name type="scientific">Parathielavia hyrcaniae</name>
    <dbReference type="NCBI Taxonomy" id="113614"/>
    <lineage>
        <taxon>Eukaryota</taxon>
        <taxon>Fungi</taxon>
        <taxon>Dikarya</taxon>
        <taxon>Ascomycota</taxon>
        <taxon>Pezizomycotina</taxon>
        <taxon>Sordariomycetes</taxon>
        <taxon>Sordariomycetidae</taxon>
        <taxon>Sordariales</taxon>
        <taxon>Chaetomiaceae</taxon>
        <taxon>Parathielavia</taxon>
    </lineage>
</organism>
<dbReference type="GO" id="GO:0008236">
    <property type="term" value="F:serine-type peptidase activity"/>
    <property type="evidence" value="ECO:0007669"/>
    <property type="project" value="InterPro"/>
</dbReference>
<evidence type="ECO:0000259" key="2">
    <source>
        <dbReference type="Pfam" id="PF09286"/>
    </source>
</evidence>
<accession>A0AAN6SWX2</accession>
<feature type="domain" description="Peptidase S53 activation" evidence="2">
    <location>
        <begin position="135"/>
        <end position="187"/>
    </location>
</feature>
<protein>
    <recommendedName>
        <fullName evidence="2">Peptidase S53 activation domain-containing protein</fullName>
    </recommendedName>
</protein>
<sequence>MTSPASPPPSTTIPPAEVARAAEAAKAAKRLQDAADTLRAQAAAVKDPAERERLFHTAYDNEVEACGQSKKARLMASGWGQGAAAGVGASGALGMALGNLVGVLLGGVVAIPGVLVGAGVGALHGPWYKIPACTFLSFNAIVGGAEQLLGAEFHLYASLNSATTQTASERYSLPSRVAGYIDYVLPGPEPDPVSSAPKSAETPPLPF</sequence>